<dbReference type="Proteomes" id="UP000292702">
    <property type="component" value="Unassembled WGS sequence"/>
</dbReference>
<dbReference type="InterPro" id="IPR044066">
    <property type="entry name" value="TRIAD_supradom"/>
</dbReference>
<evidence type="ECO:0000256" key="3">
    <source>
        <dbReference type="ARBA" id="ARBA00022679"/>
    </source>
</evidence>
<dbReference type="InterPro" id="IPR013083">
    <property type="entry name" value="Znf_RING/FYVE/PHD"/>
</dbReference>
<sequence>MTQLPEVVRVGDYGLEAVLQYITHLRLDDIEDLQTRSAQDASSLSDEELAKLMFAEEASALLNVTRDHIAGPSTHDTRTLMEELAAMEEMARFDHEMALALSEDRPLPVRLETIRPPAAADATAELFEYADSEEEDSDDTSSIASSSGRISAPDDSDDLPDMPLIRHECIICGDTIAGRVIQTLCGHTFDLDCIESMFRRATRDESLFPPRCCQISIPLPDVENYLDSELVSLFEQKSVEFSTPNRVYCHHPTCSVFLGPASTKVSAIYCYECTSSTCGKCKAEAHIGNLCTAGASSDVLEIAKQEGWQRCYSCQHMVELNHGCFHMTCLCKAQFCYLCAAPWKTCTCPQFDEGRL</sequence>
<evidence type="ECO:0000256" key="5">
    <source>
        <dbReference type="ARBA" id="ARBA00022737"/>
    </source>
</evidence>
<organism evidence="11 12">
    <name type="scientific">Steccherinum ochraceum</name>
    <dbReference type="NCBI Taxonomy" id="92696"/>
    <lineage>
        <taxon>Eukaryota</taxon>
        <taxon>Fungi</taxon>
        <taxon>Dikarya</taxon>
        <taxon>Basidiomycota</taxon>
        <taxon>Agaricomycotina</taxon>
        <taxon>Agaricomycetes</taxon>
        <taxon>Polyporales</taxon>
        <taxon>Steccherinaceae</taxon>
        <taxon>Steccherinum</taxon>
    </lineage>
</organism>
<dbReference type="SUPFAM" id="SSF57850">
    <property type="entry name" value="RING/U-box"/>
    <property type="match status" value="2"/>
</dbReference>
<comment type="caution">
    <text evidence="11">The sequence shown here is derived from an EMBL/GenBank/DDBJ whole genome shotgun (WGS) entry which is preliminary data.</text>
</comment>
<proteinExistence type="predicted"/>
<dbReference type="GO" id="GO:0008270">
    <property type="term" value="F:zinc ion binding"/>
    <property type="evidence" value="ECO:0007669"/>
    <property type="project" value="UniProtKB-KW"/>
</dbReference>
<dbReference type="CDD" id="cd22584">
    <property type="entry name" value="Rcat_RBR_unk"/>
    <property type="match status" value="1"/>
</dbReference>
<evidence type="ECO:0000313" key="12">
    <source>
        <dbReference type="Proteomes" id="UP000292702"/>
    </source>
</evidence>
<dbReference type="EC" id="2.3.2.31" evidence="2"/>
<dbReference type="GO" id="GO:0061630">
    <property type="term" value="F:ubiquitin protein ligase activity"/>
    <property type="evidence" value="ECO:0007669"/>
    <property type="project" value="UniProtKB-EC"/>
</dbReference>
<dbReference type="AlphaFoldDB" id="A0A4R0RK85"/>
<dbReference type="PANTHER" id="PTHR11685">
    <property type="entry name" value="RBR FAMILY RING FINGER AND IBR DOMAIN-CONTAINING"/>
    <property type="match status" value="1"/>
</dbReference>
<evidence type="ECO:0000256" key="4">
    <source>
        <dbReference type="ARBA" id="ARBA00022723"/>
    </source>
</evidence>
<evidence type="ECO:0000256" key="7">
    <source>
        <dbReference type="ARBA" id="ARBA00022786"/>
    </source>
</evidence>
<accession>A0A4R0RK85</accession>
<evidence type="ECO:0000256" key="6">
    <source>
        <dbReference type="ARBA" id="ARBA00022771"/>
    </source>
</evidence>
<evidence type="ECO:0000256" key="9">
    <source>
        <dbReference type="SAM" id="MobiDB-lite"/>
    </source>
</evidence>
<keyword evidence="4" id="KW-0479">Metal-binding</keyword>
<evidence type="ECO:0000313" key="11">
    <source>
        <dbReference type="EMBL" id="TCD67542.1"/>
    </source>
</evidence>
<keyword evidence="5" id="KW-0677">Repeat</keyword>
<evidence type="ECO:0000259" key="10">
    <source>
        <dbReference type="PROSITE" id="PS51873"/>
    </source>
</evidence>
<protein>
    <recommendedName>
        <fullName evidence="2">RBR-type E3 ubiquitin transferase</fullName>
        <ecNumber evidence="2">2.3.2.31</ecNumber>
    </recommendedName>
</protein>
<keyword evidence="6" id="KW-0863">Zinc-finger</keyword>
<feature type="domain" description="RING-type" evidence="10">
    <location>
        <begin position="165"/>
        <end position="352"/>
    </location>
</feature>
<dbReference type="Gene3D" id="1.20.120.1750">
    <property type="match status" value="1"/>
</dbReference>
<keyword evidence="8" id="KW-0862">Zinc</keyword>
<dbReference type="STRING" id="92696.A0A4R0RK85"/>
<evidence type="ECO:0000256" key="1">
    <source>
        <dbReference type="ARBA" id="ARBA00001798"/>
    </source>
</evidence>
<feature type="region of interest" description="Disordered" evidence="9">
    <location>
        <begin position="130"/>
        <end position="159"/>
    </location>
</feature>
<dbReference type="CDD" id="cd20335">
    <property type="entry name" value="BRcat_RBR"/>
    <property type="match status" value="1"/>
</dbReference>
<dbReference type="Pfam" id="PF01485">
    <property type="entry name" value="IBR"/>
    <property type="match status" value="1"/>
</dbReference>
<dbReference type="OrthoDB" id="9977870at2759"/>
<evidence type="ECO:0000256" key="8">
    <source>
        <dbReference type="ARBA" id="ARBA00022833"/>
    </source>
</evidence>
<keyword evidence="12" id="KW-1185">Reference proteome</keyword>
<dbReference type="PROSITE" id="PS51873">
    <property type="entry name" value="TRIAD"/>
    <property type="match status" value="1"/>
</dbReference>
<keyword evidence="3" id="KW-0808">Transferase</keyword>
<feature type="compositionally biased region" description="Acidic residues" evidence="9">
    <location>
        <begin position="130"/>
        <end position="139"/>
    </location>
</feature>
<dbReference type="InterPro" id="IPR031127">
    <property type="entry name" value="E3_UB_ligase_RBR"/>
</dbReference>
<name>A0A4R0RK85_9APHY</name>
<dbReference type="EMBL" id="RWJN01000094">
    <property type="protein sequence ID" value="TCD67542.1"/>
    <property type="molecule type" value="Genomic_DNA"/>
</dbReference>
<dbReference type="Gene3D" id="3.30.40.10">
    <property type="entry name" value="Zinc/RING finger domain, C3HC4 (zinc finger)"/>
    <property type="match status" value="1"/>
</dbReference>
<gene>
    <name evidence="11" type="ORF">EIP91_012296</name>
</gene>
<keyword evidence="7" id="KW-0833">Ubl conjugation pathway</keyword>
<evidence type="ECO:0000256" key="2">
    <source>
        <dbReference type="ARBA" id="ARBA00012251"/>
    </source>
</evidence>
<dbReference type="GO" id="GO:0016567">
    <property type="term" value="P:protein ubiquitination"/>
    <property type="evidence" value="ECO:0007669"/>
    <property type="project" value="InterPro"/>
</dbReference>
<dbReference type="InterPro" id="IPR002867">
    <property type="entry name" value="IBR_dom"/>
</dbReference>
<comment type="catalytic activity">
    <reaction evidence="1">
        <text>[E2 ubiquitin-conjugating enzyme]-S-ubiquitinyl-L-cysteine + [acceptor protein]-L-lysine = [E2 ubiquitin-conjugating enzyme]-L-cysteine + [acceptor protein]-N(6)-ubiquitinyl-L-lysine.</text>
        <dbReference type="EC" id="2.3.2.31"/>
    </reaction>
</comment>
<reference evidence="11 12" key="1">
    <citation type="submission" date="2018-11" db="EMBL/GenBank/DDBJ databases">
        <title>Genome assembly of Steccherinum ochraceum LE-BIN_3174, the white-rot fungus of the Steccherinaceae family (The Residual Polyporoid clade, Polyporales, Basidiomycota).</title>
        <authorList>
            <person name="Fedorova T.V."/>
            <person name="Glazunova O.A."/>
            <person name="Landesman E.O."/>
            <person name="Moiseenko K.V."/>
            <person name="Psurtseva N.V."/>
            <person name="Savinova O.S."/>
            <person name="Shakhova N.V."/>
            <person name="Tyazhelova T.V."/>
            <person name="Vasina D.V."/>
        </authorList>
    </citation>
    <scope>NUCLEOTIDE SEQUENCE [LARGE SCALE GENOMIC DNA]</scope>
    <source>
        <strain evidence="11 12">LE-BIN_3174</strain>
    </source>
</reference>